<evidence type="ECO:0000313" key="4">
    <source>
        <dbReference type="EMBL" id="MFC7373068.1"/>
    </source>
</evidence>
<dbReference type="RefSeq" id="WP_379750636.1">
    <property type="nucleotide sequence ID" value="NZ_JBHTCP010000049.1"/>
</dbReference>
<gene>
    <name evidence="4" type="ORF">ACFQPF_15615</name>
</gene>
<keyword evidence="5" id="KW-1185">Reference proteome</keyword>
<accession>A0ABW2NUZ3</accession>
<feature type="chain" id="PRO_5046596837" evidence="3">
    <location>
        <begin position="25"/>
        <end position="343"/>
    </location>
</feature>
<sequence>MKKLAALLTAVMMMLAFIPTAAFAQVDEAELQAYLEKVKTERGLDSLTLDEFNTYLIDVSWIEDGIDGFEDVEEMESYLGEVIKADLSNLEQLNEDFEADVVEVLEENDDSIDNYIYVDDAAFAASEYLGYEEGEDAMEFDEEFFEAMAAELDLTREEIERLTAHMESLDEELSKPENEEKLNAIAEQMMAFEDFESAKDLTDEQITELLTLTKELAVMLKIDAKFFLVGKDGTEQEISYRDLILMDEEEVQSLALIIELYNRETGEFLADIKLTPEDIGSDIIKDTGNNIKDAVKPAKKPAAPKTVKGAKLPKTASNDMGWALAGLGVMAAGVVMYRRVRSA</sequence>
<evidence type="ECO:0000256" key="1">
    <source>
        <dbReference type="SAM" id="Coils"/>
    </source>
</evidence>
<keyword evidence="2" id="KW-0472">Membrane</keyword>
<feature type="coiled-coil region" evidence="1">
    <location>
        <begin position="145"/>
        <end position="179"/>
    </location>
</feature>
<dbReference type="Proteomes" id="UP001596549">
    <property type="component" value="Unassembled WGS sequence"/>
</dbReference>
<name>A0ABW2NUZ3_9BACL</name>
<keyword evidence="3" id="KW-0732">Signal</keyword>
<dbReference type="NCBIfam" id="TIGR04383">
    <property type="entry name" value="acidic_w_LPXTA"/>
    <property type="match status" value="1"/>
</dbReference>
<dbReference type="EMBL" id="JBHTCP010000049">
    <property type="protein sequence ID" value="MFC7373068.1"/>
    <property type="molecule type" value="Genomic_DNA"/>
</dbReference>
<reference evidence="5" key="1">
    <citation type="journal article" date="2019" name="Int. J. Syst. Evol. Microbiol.">
        <title>The Global Catalogue of Microorganisms (GCM) 10K type strain sequencing project: providing services to taxonomists for standard genome sequencing and annotation.</title>
        <authorList>
            <consortium name="The Broad Institute Genomics Platform"/>
            <consortium name="The Broad Institute Genome Sequencing Center for Infectious Disease"/>
            <person name="Wu L."/>
            <person name="Ma J."/>
        </authorList>
    </citation>
    <scope>NUCLEOTIDE SEQUENCE [LARGE SCALE GENOMIC DNA]</scope>
    <source>
        <strain evidence="5">NBRC 106396</strain>
    </source>
</reference>
<dbReference type="InterPro" id="IPR030832">
    <property type="entry name" value="Acidic_LPXTA"/>
</dbReference>
<keyword evidence="1" id="KW-0175">Coiled coil</keyword>
<protein>
    <submittedName>
        <fullName evidence="4">Processed acidic surface protein</fullName>
    </submittedName>
</protein>
<keyword evidence="2" id="KW-0812">Transmembrane</keyword>
<evidence type="ECO:0000256" key="3">
    <source>
        <dbReference type="SAM" id="SignalP"/>
    </source>
</evidence>
<evidence type="ECO:0000313" key="5">
    <source>
        <dbReference type="Proteomes" id="UP001596549"/>
    </source>
</evidence>
<comment type="caution">
    <text evidence="4">The sequence shown here is derived from an EMBL/GenBank/DDBJ whole genome shotgun (WGS) entry which is preliminary data.</text>
</comment>
<evidence type="ECO:0000256" key="2">
    <source>
        <dbReference type="SAM" id="Phobius"/>
    </source>
</evidence>
<dbReference type="NCBIfam" id="TIGR01167">
    <property type="entry name" value="LPXTG_anchor"/>
    <property type="match status" value="1"/>
</dbReference>
<organism evidence="4 5">
    <name type="scientific">Fictibacillus iocasae</name>
    <dbReference type="NCBI Taxonomy" id="2715437"/>
    <lineage>
        <taxon>Bacteria</taxon>
        <taxon>Bacillati</taxon>
        <taxon>Bacillota</taxon>
        <taxon>Bacilli</taxon>
        <taxon>Bacillales</taxon>
        <taxon>Fictibacillaceae</taxon>
        <taxon>Fictibacillus</taxon>
    </lineage>
</organism>
<feature type="transmembrane region" description="Helical" evidence="2">
    <location>
        <begin position="320"/>
        <end position="337"/>
    </location>
</feature>
<keyword evidence="2" id="KW-1133">Transmembrane helix</keyword>
<proteinExistence type="predicted"/>
<feature type="signal peptide" evidence="3">
    <location>
        <begin position="1"/>
        <end position="24"/>
    </location>
</feature>